<evidence type="ECO:0000313" key="2">
    <source>
        <dbReference type="EMBL" id="ETS78735.1"/>
    </source>
</evidence>
<protein>
    <submittedName>
        <fullName evidence="2">Uncharacterized protein</fullName>
    </submittedName>
</protein>
<feature type="region of interest" description="Disordered" evidence="1">
    <location>
        <begin position="1293"/>
        <end position="1315"/>
    </location>
</feature>
<feature type="compositionally biased region" description="Polar residues" evidence="1">
    <location>
        <begin position="881"/>
        <end position="895"/>
    </location>
</feature>
<feature type="region of interest" description="Disordered" evidence="1">
    <location>
        <begin position="945"/>
        <end position="973"/>
    </location>
</feature>
<gene>
    <name evidence="2" type="ORF">PFICI_08588</name>
</gene>
<organism evidence="2 3">
    <name type="scientific">Pestalotiopsis fici (strain W106-1 / CGMCC3.15140)</name>
    <dbReference type="NCBI Taxonomy" id="1229662"/>
    <lineage>
        <taxon>Eukaryota</taxon>
        <taxon>Fungi</taxon>
        <taxon>Dikarya</taxon>
        <taxon>Ascomycota</taxon>
        <taxon>Pezizomycotina</taxon>
        <taxon>Sordariomycetes</taxon>
        <taxon>Xylariomycetidae</taxon>
        <taxon>Amphisphaeriales</taxon>
        <taxon>Sporocadaceae</taxon>
        <taxon>Pestalotiopsis</taxon>
    </lineage>
</organism>
<feature type="region of interest" description="Disordered" evidence="1">
    <location>
        <begin position="879"/>
        <end position="906"/>
    </location>
</feature>
<feature type="region of interest" description="Disordered" evidence="1">
    <location>
        <begin position="1225"/>
        <end position="1266"/>
    </location>
</feature>
<feature type="region of interest" description="Disordered" evidence="1">
    <location>
        <begin position="838"/>
        <end position="865"/>
    </location>
</feature>
<feature type="compositionally biased region" description="Low complexity" evidence="1">
    <location>
        <begin position="1297"/>
        <end position="1311"/>
    </location>
</feature>
<name>W3WY32_PESFW</name>
<feature type="compositionally biased region" description="Polar residues" evidence="1">
    <location>
        <begin position="576"/>
        <end position="595"/>
    </location>
</feature>
<feature type="compositionally biased region" description="Basic and acidic residues" evidence="1">
    <location>
        <begin position="268"/>
        <end position="278"/>
    </location>
</feature>
<feature type="region of interest" description="Disordered" evidence="1">
    <location>
        <begin position="1176"/>
        <end position="1197"/>
    </location>
</feature>
<evidence type="ECO:0000256" key="1">
    <source>
        <dbReference type="SAM" id="MobiDB-lite"/>
    </source>
</evidence>
<dbReference type="OrthoDB" id="4750374at2759"/>
<feature type="region of interest" description="Disordered" evidence="1">
    <location>
        <begin position="1000"/>
        <end position="1023"/>
    </location>
</feature>
<dbReference type="EMBL" id="KI912114">
    <property type="protein sequence ID" value="ETS78735.1"/>
    <property type="molecule type" value="Genomic_DNA"/>
</dbReference>
<dbReference type="RefSeq" id="XP_007835360.1">
    <property type="nucleotide sequence ID" value="XM_007837169.1"/>
</dbReference>
<feature type="region of interest" description="Disordered" evidence="1">
    <location>
        <begin position="560"/>
        <end position="618"/>
    </location>
</feature>
<feature type="region of interest" description="Disordered" evidence="1">
    <location>
        <begin position="330"/>
        <end position="349"/>
    </location>
</feature>
<keyword evidence="3" id="KW-1185">Reference proteome</keyword>
<accession>W3WY32</accession>
<reference evidence="3" key="1">
    <citation type="journal article" date="2015" name="BMC Genomics">
        <title>Genomic and transcriptomic analysis of the endophytic fungus Pestalotiopsis fici reveals its lifestyle and high potential for synthesis of natural products.</title>
        <authorList>
            <person name="Wang X."/>
            <person name="Zhang X."/>
            <person name="Liu L."/>
            <person name="Xiang M."/>
            <person name="Wang W."/>
            <person name="Sun X."/>
            <person name="Che Y."/>
            <person name="Guo L."/>
            <person name="Liu G."/>
            <person name="Guo L."/>
            <person name="Wang C."/>
            <person name="Yin W.B."/>
            <person name="Stadler M."/>
            <person name="Zhang X."/>
            <person name="Liu X."/>
        </authorList>
    </citation>
    <scope>NUCLEOTIDE SEQUENCE [LARGE SCALE GENOMIC DNA]</scope>
    <source>
        <strain evidence="3">W106-1 / CGMCC3.15140</strain>
    </source>
</reference>
<proteinExistence type="predicted"/>
<feature type="region of interest" description="Disordered" evidence="1">
    <location>
        <begin position="735"/>
        <end position="795"/>
    </location>
</feature>
<feature type="compositionally biased region" description="Polar residues" evidence="1">
    <location>
        <begin position="467"/>
        <end position="479"/>
    </location>
</feature>
<dbReference type="OMA" id="CEDSANA"/>
<feature type="compositionally biased region" description="Polar residues" evidence="1">
    <location>
        <begin position="437"/>
        <end position="452"/>
    </location>
</feature>
<feature type="region of interest" description="Disordered" evidence="1">
    <location>
        <begin position="357"/>
        <end position="519"/>
    </location>
</feature>
<feature type="compositionally biased region" description="Polar residues" evidence="1">
    <location>
        <begin position="607"/>
        <end position="616"/>
    </location>
</feature>
<feature type="compositionally biased region" description="Polar residues" evidence="1">
    <location>
        <begin position="410"/>
        <end position="430"/>
    </location>
</feature>
<feature type="region of interest" description="Disordered" evidence="1">
    <location>
        <begin position="165"/>
        <end position="232"/>
    </location>
</feature>
<feature type="compositionally biased region" description="Polar residues" evidence="1">
    <location>
        <begin position="489"/>
        <end position="519"/>
    </location>
</feature>
<dbReference type="STRING" id="1229662.W3WY32"/>
<feature type="compositionally biased region" description="Low complexity" evidence="1">
    <location>
        <begin position="1225"/>
        <end position="1235"/>
    </location>
</feature>
<feature type="region of interest" description="Disordered" evidence="1">
    <location>
        <begin position="261"/>
        <end position="320"/>
    </location>
</feature>
<feature type="compositionally biased region" description="Polar residues" evidence="1">
    <location>
        <begin position="1012"/>
        <end position="1021"/>
    </location>
</feature>
<dbReference type="GeneID" id="19273601"/>
<feature type="compositionally biased region" description="Acidic residues" evidence="1">
    <location>
        <begin position="946"/>
        <end position="962"/>
    </location>
</feature>
<dbReference type="HOGENOM" id="CLU_257810_0_0_1"/>
<feature type="compositionally biased region" description="Polar residues" evidence="1">
    <location>
        <begin position="1244"/>
        <end position="1258"/>
    </location>
</feature>
<feature type="region of interest" description="Disordered" evidence="1">
    <location>
        <begin position="1082"/>
        <end position="1160"/>
    </location>
</feature>
<dbReference type="InParanoid" id="W3WY32"/>
<dbReference type="Proteomes" id="UP000030651">
    <property type="component" value="Unassembled WGS sequence"/>
</dbReference>
<dbReference type="KEGG" id="pfy:PFICI_08588"/>
<sequence length="1349" mass="147240">MSAAGVGHSSWTGRDGAQSQQEASRTIRSIRARLPRSQSTGNMLEAVGASFRGNHEPRDINTVSNERGNLQELAKFFRTTAPPLSHASEHAQMRSGLEHGRKRSFQSFIKRRRNTKSGSQSVHLQPSEKFVVKRSIEGYPYTTLPDPEEPIKEEAMASTHYPVFPVTHSRRPSAPLQWPERTSSAGKTSAGPISPMSPKTPTRASSTEHSQSMPQISEQSPASIKPELQPGNEDLKNFTEARVLATNFFNTLAAQHNSLGTPQAESVNDLKQDKKEAVVDNATRQQSSPLSLVLQKPGHAEPQNSSVEFPATPPPSGQFQQFDWPEVVVKSPGFSPTKSPESLLARRRQSSLSNLQMMHTSPKSRGSPRLPPNASTQRNLAVPQENVPPESPGFPKMLAGMTFPSPPKTSRPTSAASNSTSGSRPNTAASPQPVRPRTSSRNATMPSTSPVSLNEIVMRSTRPGLLHSQSDYTLRDSTGTRGGHKTMESVVSTPQSSPGNTAPMSTPLLSPSDNALSTSDAYHARSDSDVSYVTAFDEQRASGTPSTFSEYASYRQSGSSIITTTTESHRRSTSTNLTNRQSTRSNATTVSTSPSFEDGTSKCEDSANANVHNNPNWPLPADVHGDLLQRRVSGKSSNMNERHIETTPIAELGSPKPMSIAERRIGRHRPSTEHRDKTIDHAHLAARPNLRSAMSFDSVDSPVLGYFPHSVVPSRKASVHGPSPLAHISPLVAVTQGPEAESSQGSQGEKPAAPFDEIQQSHPGIAQTMHKNSRVTPSVSTQRAERPTWSVSSLMTTEIQPCADAEPEERNDLAISALMIVAEVLPEAVGEEPHLSKRLSIIPPSGAPTAPHLPPKSPRRPKHTINKRLSRQFPVPIRVNIPTSDASGSISNKSNVIERGGMPFPAPGVTSRAQKRMSLPIYMSGGARPVSWMPPSRLRESIIASDAEDDTEPESESQPEPEPEARPRRRSSVIKERIHLAKLAREKEIAELVAKMAKPTTVQTQDLHEYSSDSSESQACTTDELEQRIHRLEKDNGEWVSMLDPLLTNMTRTLKEMKEGKLNPLLMNEFIIDMAVEARRSMMSSSNSPQESEVGLRSPVTFDGFDGSHQPKTQPESRPATAVRTKKTSMDQSPPRKEHVRLPTEQPQAEQPQEPEVEEPAVVAQEDLVQIEVQPIPDPANAGVGSPRTPQEHEFEADRSIRKRILAQEVMMDELMMKWGLPSPRASVDSSRSSAMTLPPIAGTPSQRHSKSSSTATIRPTHKKADAGALEISGDIALKETPINKHLLMDAEGLTGPAGSRRGSRRWSSAGERMSWKPGDTGFMNVLMQELRSTSRLSLESGGDYEVWI</sequence>
<evidence type="ECO:0000313" key="3">
    <source>
        <dbReference type="Proteomes" id="UP000030651"/>
    </source>
</evidence>
<feature type="compositionally biased region" description="Polar residues" evidence="1">
    <location>
        <begin position="197"/>
        <end position="222"/>
    </location>
</feature>
<feature type="region of interest" description="Disordered" evidence="1">
    <location>
        <begin position="1"/>
        <end position="58"/>
    </location>
</feature>
<feature type="compositionally biased region" description="Polar residues" evidence="1">
    <location>
        <begin position="9"/>
        <end position="27"/>
    </location>
</feature>